<evidence type="ECO:0000313" key="3">
    <source>
        <dbReference type="EMBL" id="ACK64980.1"/>
    </source>
</evidence>
<organism evidence="3 4">
    <name type="scientific">Rippkaea orientalis (strain PCC 8801 / RF-1)</name>
    <name type="common">Cyanothece sp. (strain PCC 8801)</name>
    <dbReference type="NCBI Taxonomy" id="41431"/>
    <lineage>
        <taxon>Bacteria</taxon>
        <taxon>Bacillati</taxon>
        <taxon>Cyanobacteriota</taxon>
        <taxon>Cyanophyceae</taxon>
        <taxon>Oscillatoriophycideae</taxon>
        <taxon>Chroococcales</taxon>
        <taxon>Aphanothecaceae</taxon>
        <taxon>Rippkaea</taxon>
        <taxon>Rippkaea orientalis</taxon>
    </lineage>
</organism>
<keyword evidence="2" id="KW-1133">Transmembrane helix</keyword>
<dbReference type="KEGG" id="cyp:PCC8801_0903"/>
<feature type="region of interest" description="Disordered" evidence="1">
    <location>
        <begin position="232"/>
        <end position="322"/>
    </location>
</feature>
<dbReference type="EMBL" id="CP001287">
    <property type="protein sequence ID" value="ACK64980.1"/>
    <property type="molecule type" value="Genomic_DNA"/>
</dbReference>
<reference evidence="4" key="1">
    <citation type="journal article" date="2011" name="MBio">
        <title>Novel metabolic attributes of the genus Cyanothece, comprising a group of unicellular nitrogen-fixing Cyanobacteria.</title>
        <authorList>
            <person name="Bandyopadhyay A."/>
            <person name="Elvitigala T."/>
            <person name="Welsh E."/>
            <person name="Stockel J."/>
            <person name="Liberton M."/>
            <person name="Min H."/>
            <person name="Sherman L.A."/>
            <person name="Pakrasi H.B."/>
        </authorList>
    </citation>
    <scope>NUCLEOTIDE SEQUENCE [LARGE SCALE GENOMIC DNA]</scope>
    <source>
        <strain evidence="4">PCC 8801</strain>
    </source>
</reference>
<dbReference type="AlphaFoldDB" id="B7JZN7"/>
<keyword evidence="4" id="KW-1185">Reference proteome</keyword>
<feature type="compositionally biased region" description="Pro residues" evidence="1">
    <location>
        <begin position="290"/>
        <end position="301"/>
    </location>
</feature>
<feature type="compositionally biased region" description="Pro residues" evidence="1">
    <location>
        <begin position="261"/>
        <end position="277"/>
    </location>
</feature>
<name>B7JZN7_RIPO1</name>
<proteinExistence type="predicted"/>
<keyword evidence="2" id="KW-0472">Membrane</keyword>
<keyword evidence="2" id="KW-0812">Transmembrane</keyword>
<dbReference type="Proteomes" id="UP000008204">
    <property type="component" value="Chromosome"/>
</dbReference>
<evidence type="ECO:0008006" key="5">
    <source>
        <dbReference type="Google" id="ProtNLM"/>
    </source>
</evidence>
<dbReference type="RefSeq" id="WP_012594255.1">
    <property type="nucleotide sequence ID" value="NC_011726.1"/>
</dbReference>
<accession>B7JZN7</accession>
<dbReference type="HOGENOM" id="CLU_038555_0_0_3"/>
<dbReference type="OrthoDB" id="425813at2"/>
<sequence>MNPFNNAPIRRYTPPTCTLELWDKRSPLSRWREQATLKDLNFVLRFDDPRLLEDQQVTLQGELPQLELLSDVVCSYVQNLLHQTVNCLTVTHSSSTEEAACLVALSSLPKTVTDSENSVSLPPTLYPKGFLSHELRLGSLEDQATHNTVNLSASQLFDLVNALEEYHQDVAVLSSPQKVAKVKGVWIWSGAVAVTLLAIAIPTVGLRWFQSINAKGDSLSSQPDAIEEEGGFLDVLPPVPPPPKGPMPRPSLAPVLATKDPLPPPEKIGEATPPPRNPSAEIQAPTLRELPPPPVVPPAPSQPATAQNNSVPNAPPPQDLISLPVPGTAMIMAPTSTTVASRIGAIRPIPAPPPLRAQSFDVPSPIQESLPETPIRNPLTRAKPAPETSLLDTIPQVAEARQYFQARWQPPQDLSQTLEYRLIVQPDGSLKQAVPLGKAATLYYPQTGIPNPGSSFVSKLTVEGDQTIRLVLIPNGTVKTFLE</sequence>
<dbReference type="STRING" id="41431.PCC8801_0903"/>
<dbReference type="Pfam" id="PF14233">
    <property type="entry name" value="DUF4335"/>
    <property type="match status" value="1"/>
</dbReference>
<evidence type="ECO:0000256" key="1">
    <source>
        <dbReference type="SAM" id="MobiDB-lite"/>
    </source>
</evidence>
<dbReference type="eggNOG" id="COG3266">
    <property type="taxonomic scope" value="Bacteria"/>
</dbReference>
<evidence type="ECO:0000313" key="4">
    <source>
        <dbReference type="Proteomes" id="UP000008204"/>
    </source>
</evidence>
<feature type="compositionally biased region" description="Pro residues" evidence="1">
    <location>
        <begin position="237"/>
        <end position="251"/>
    </location>
</feature>
<protein>
    <recommendedName>
        <fullName evidence="5">DUF4335 domain-containing protein</fullName>
    </recommendedName>
</protein>
<evidence type="ECO:0000256" key="2">
    <source>
        <dbReference type="SAM" id="Phobius"/>
    </source>
</evidence>
<dbReference type="InterPro" id="IPR025569">
    <property type="entry name" value="DUF4335"/>
</dbReference>
<feature type="transmembrane region" description="Helical" evidence="2">
    <location>
        <begin position="185"/>
        <end position="209"/>
    </location>
</feature>
<gene>
    <name evidence="3" type="ordered locus">PCC8801_0903</name>
</gene>